<evidence type="ECO:0000313" key="4">
    <source>
        <dbReference type="EMBL" id="SDK67564.1"/>
    </source>
</evidence>
<dbReference type="STRING" id="386301.SAMN05216282_11044"/>
<dbReference type="PANTHER" id="PTHR34351:SF1">
    <property type="entry name" value="SLR1927 PROTEIN"/>
    <property type="match status" value="1"/>
</dbReference>
<feature type="domain" description="DUF58" evidence="3">
    <location>
        <begin position="196"/>
        <end position="295"/>
    </location>
</feature>
<dbReference type="AlphaFoldDB" id="A0A1G9DUL3"/>
<dbReference type="Proteomes" id="UP000198701">
    <property type="component" value="Unassembled WGS sequence"/>
</dbReference>
<gene>
    <name evidence="4" type="ORF">SAMN05216282_11044</name>
</gene>
<accession>A0A1G9DUL3</accession>
<evidence type="ECO:0000256" key="1">
    <source>
        <dbReference type="SAM" id="MobiDB-lite"/>
    </source>
</evidence>
<evidence type="ECO:0000256" key="2">
    <source>
        <dbReference type="SAM" id="Phobius"/>
    </source>
</evidence>
<keyword evidence="2" id="KW-1133">Transmembrane helix</keyword>
<dbReference type="EMBL" id="FNFU01000010">
    <property type="protein sequence ID" value="SDK67564.1"/>
    <property type="molecule type" value="Genomic_DNA"/>
</dbReference>
<dbReference type="PANTHER" id="PTHR34351">
    <property type="entry name" value="SLR1927 PROTEIN-RELATED"/>
    <property type="match status" value="1"/>
</dbReference>
<keyword evidence="2" id="KW-0812">Transmembrane</keyword>
<sequence>MFLAVGGALFLNALVIDRRDLLFVACLLLAVPVVALVYVTVRPARVQLSRAIRPVIVPAGSDAVVALRVRNLSSRPVSGSRWRDTASAGITVPGSVMLPTLDRYEGGPDTGGDTARLEYTLTPLRRGVYDLGPLMLGRTDPFDLAVSERPVGEPHDLVVTPRVTPLPGNARSIRSGDGSIHELVRHISPSSDELIAREYRPGDPMRRVNWPATARHGEIMVRQEEQRSNPAARIILDTTLSGRPEYSASQAAARTSRQDQAFEIAVELTACVGVHLLDAGFRVELIELGPSQLAPAAAAGRGGLHGDAPGFFSAPGGDRLLLEGLANIAPVQRAAERGAEAQRASSPRGDASRGLGGQLPTFAVLVDIDAQDSAELAAIRGRCAPAVAFVLDTMSRGALERLRDAGWHCIGLRSHRDIPGAWDQAQQERGAVRDQA</sequence>
<evidence type="ECO:0000259" key="3">
    <source>
        <dbReference type="Pfam" id="PF01882"/>
    </source>
</evidence>
<feature type="region of interest" description="Disordered" evidence="1">
    <location>
        <begin position="336"/>
        <end position="355"/>
    </location>
</feature>
<dbReference type="InterPro" id="IPR002881">
    <property type="entry name" value="DUF58"/>
</dbReference>
<name>A0A1G9DUL3_9MICO</name>
<keyword evidence="5" id="KW-1185">Reference proteome</keyword>
<protein>
    <submittedName>
        <fullName evidence="4">Uncharacterized conserved protein, DUF58 family, contains vWF domain</fullName>
    </submittedName>
</protein>
<proteinExistence type="predicted"/>
<dbReference type="Pfam" id="PF01882">
    <property type="entry name" value="DUF58"/>
    <property type="match status" value="1"/>
</dbReference>
<keyword evidence="2" id="KW-0472">Membrane</keyword>
<organism evidence="4 5">
    <name type="scientific">Cryobacterium psychrotolerans</name>
    <dbReference type="NCBI Taxonomy" id="386301"/>
    <lineage>
        <taxon>Bacteria</taxon>
        <taxon>Bacillati</taxon>
        <taxon>Actinomycetota</taxon>
        <taxon>Actinomycetes</taxon>
        <taxon>Micrococcales</taxon>
        <taxon>Microbacteriaceae</taxon>
        <taxon>Cryobacterium</taxon>
    </lineage>
</organism>
<reference evidence="4 5" key="1">
    <citation type="submission" date="2016-10" db="EMBL/GenBank/DDBJ databases">
        <authorList>
            <person name="de Groot N.N."/>
        </authorList>
    </citation>
    <scope>NUCLEOTIDE SEQUENCE [LARGE SCALE GENOMIC DNA]</scope>
    <source>
        <strain evidence="4 5">CGMCC 1.5382</strain>
    </source>
</reference>
<evidence type="ECO:0000313" key="5">
    <source>
        <dbReference type="Proteomes" id="UP000198701"/>
    </source>
</evidence>
<feature type="transmembrane region" description="Helical" evidence="2">
    <location>
        <begin position="21"/>
        <end position="41"/>
    </location>
</feature>